<proteinExistence type="predicted"/>
<organism evidence="2 3">
    <name type="scientific">Salinisphaera hydrothermalis (strain C41B8)</name>
    <dbReference type="NCBI Taxonomy" id="1304275"/>
    <lineage>
        <taxon>Bacteria</taxon>
        <taxon>Pseudomonadati</taxon>
        <taxon>Pseudomonadota</taxon>
        <taxon>Gammaproteobacteria</taxon>
        <taxon>Salinisphaerales</taxon>
        <taxon>Salinisphaeraceae</taxon>
        <taxon>Salinisphaera</taxon>
    </lineage>
</organism>
<evidence type="ECO:0000256" key="1">
    <source>
        <dbReference type="SAM" id="SignalP"/>
    </source>
</evidence>
<evidence type="ECO:0008006" key="4">
    <source>
        <dbReference type="Google" id="ProtNLM"/>
    </source>
</evidence>
<sequence length="223" mass="23077">MTFALALAGSFCLPAYASTINIDLNSVYTGATPTGPMPWLQAEFAYNLGDTSGTLTLTSKLSGSDFVQGGKNVKAATGWAFYLDPLLQSATCTGGTNCADHAFIQNYLNSGPTGLGDYNLGFTWSKNGPGGRFVAGDTAIYTLMFADPLSASPFVANGAGFLSAAHIQGITGDAGDSSAWITDGGSTPNDVPEPSQLSVLLVGLLALSLMLYARRRAAVEPRV</sequence>
<reference evidence="2 3" key="1">
    <citation type="submission" date="2013-03" db="EMBL/GenBank/DDBJ databases">
        <title>Salinisphaera hydrothermalis C41B8 Genome Sequencing.</title>
        <authorList>
            <person name="Li C."/>
            <person name="Lai Q."/>
            <person name="Shao Z."/>
        </authorList>
    </citation>
    <scope>NUCLEOTIDE SEQUENCE [LARGE SCALE GENOMIC DNA]</scope>
    <source>
        <strain evidence="2 3">C41B8</strain>
    </source>
</reference>
<accession>A0A084IQW9</accession>
<evidence type="ECO:0000313" key="2">
    <source>
        <dbReference type="EMBL" id="KEZ79103.1"/>
    </source>
</evidence>
<dbReference type="EMBL" id="APNK01000001">
    <property type="protein sequence ID" value="KEZ79103.1"/>
    <property type="molecule type" value="Genomic_DNA"/>
</dbReference>
<protein>
    <recommendedName>
        <fullName evidence="4">PEP-CTERM protein-sorting domain-containing protein</fullName>
    </recommendedName>
</protein>
<comment type="caution">
    <text evidence="2">The sequence shown here is derived from an EMBL/GenBank/DDBJ whole genome shotgun (WGS) entry which is preliminary data.</text>
</comment>
<dbReference type="AlphaFoldDB" id="A0A084IQW9"/>
<keyword evidence="3" id="KW-1185">Reference proteome</keyword>
<feature type="chain" id="PRO_5001776675" description="PEP-CTERM protein-sorting domain-containing protein" evidence="1">
    <location>
        <begin position="18"/>
        <end position="223"/>
    </location>
</feature>
<keyword evidence="1" id="KW-0732">Signal</keyword>
<feature type="signal peptide" evidence="1">
    <location>
        <begin position="1"/>
        <end position="17"/>
    </location>
</feature>
<gene>
    <name evidence="2" type="ORF">C41B8_00100</name>
</gene>
<name>A0A084IQW9_SALHC</name>
<dbReference type="Proteomes" id="UP000028302">
    <property type="component" value="Unassembled WGS sequence"/>
</dbReference>
<evidence type="ECO:0000313" key="3">
    <source>
        <dbReference type="Proteomes" id="UP000028302"/>
    </source>
</evidence>